<gene>
    <name evidence="6" type="ORF">K8V20_05330</name>
</gene>
<feature type="domain" description="ABC transporter" evidence="5">
    <location>
        <begin position="2"/>
        <end position="238"/>
    </location>
</feature>
<evidence type="ECO:0000256" key="1">
    <source>
        <dbReference type="ARBA" id="ARBA00022448"/>
    </source>
</evidence>
<dbReference type="Gene3D" id="3.40.50.300">
    <property type="entry name" value="P-loop containing nucleotide triphosphate hydrolases"/>
    <property type="match status" value="1"/>
</dbReference>
<evidence type="ECO:0000256" key="4">
    <source>
        <dbReference type="ARBA" id="ARBA00022967"/>
    </source>
</evidence>
<sequence length="261" mass="27838">MLLEVNSLTVGYGRPVVREASLALQAGQITALLGPNGCGKSTLLRGISGSGKVFEGTVQVCGQDCLAMTAHRRARCLAVLPQRVGVLPGLTVREIIAMGRYAHSGIFGGSALGDARRVQDAARTFGVESLLDTDAAALSEGQRQLIHLCRVAVQDTPVLLLDEPNSALDFANTHRLFAVLRRWVRERNKAALIVLHDPALALRYCDRLLMMQAGRLCGALHPGDGAPAIQQALEPLYPGLQVVPGPQQGQLFCTMQENCGG</sequence>
<dbReference type="SMART" id="SM00382">
    <property type="entry name" value="AAA"/>
    <property type="match status" value="1"/>
</dbReference>
<organism evidence="6 7">
    <name type="scientific">Subdoligranulum variabile</name>
    <dbReference type="NCBI Taxonomy" id="214851"/>
    <lineage>
        <taxon>Bacteria</taxon>
        <taxon>Bacillati</taxon>
        <taxon>Bacillota</taxon>
        <taxon>Clostridia</taxon>
        <taxon>Eubacteriales</taxon>
        <taxon>Oscillospiraceae</taxon>
        <taxon>Subdoligranulum</taxon>
    </lineage>
</organism>
<keyword evidence="4" id="KW-1278">Translocase</keyword>
<keyword evidence="3 6" id="KW-0067">ATP-binding</keyword>
<name>A0A921IK50_9FIRM</name>
<keyword evidence="1" id="KW-0813">Transport</keyword>
<dbReference type="InterPro" id="IPR027417">
    <property type="entry name" value="P-loop_NTPase"/>
</dbReference>
<keyword evidence="2" id="KW-0547">Nucleotide-binding</keyword>
<evidence type="ECO:0000256" key="2">
    <source>
        <dbReference type="ARBA" id="ARBA00022741"/>
    </source>
</evidence>
<protein>
    <submittedName>
        <fullName evidence="6">ABC transporter ATP-binding protein</fullName>
    </submittedName>
</protein>
<dbReference type="EMBL" id="DYVE01000136">
    <property type="protein sequence ID" value="HJG28056.1"/>
    <property type="molecule type" value="Genomic_DNA"/>
</dbReference>
<dbReference type="Proteomes" id="UP000782880">
    <property type="component" value="Unassembled WGS sequence"/>
</dbReference>
<dbReference type="InterPro" id="IPR003439">
    <property type="entry name" value="ABC_transporter-like_ATP-bd"/>
</dbReference>
<evidence type="ECO:0000313" key="7">
    <source>
        <dbReference type="Proteomes" id="UP000782880"/>
    </source>
</evidence>
<dbReference type="PROSITE" id="PS50893">
    <property type="entry name" value="ABC_TRANSPORTER_2"/>
    <property type="match status" value="1"/>
</dbReference>
<dbReference type="SUPFAM" id="SSF52540">
    <property type="entry name" value="P-loop containing nucleoside triphosphate hydrolases"/>
    <property type="match status" value="1"/>
</dbReference>
<dbReference type="GO" id="GO:0005524">
    <property type="term" value="F:ATP binding"/>
    <property type="evidence" value="ECO:0007669"/>
    <property type="project" value="UniProtKB-KW"/>
</dbReference>
<evidence type="ECO:0000259" key="5">
    <source>
        <dbReference type="PROSITE" id="PS50893"/>
    </source>
</evidence>
<dbReference type="AlphaFoldDB" id="A0A921IK50"/>
<evidence type="ECO:0000256" key="3">
    <source>
        <dbReference type="ARBA" id="ARBA00022840"/>
    </source>
</evidence>
<evidence type="ECO:0000313" key="6">
    <source>
        <dbReference type="EMBL" id="HJG28056.1"/>
    </source>
</evidence>
<reference evidence="6" key="1">
    <citation type="journal article" date="2021" name="PeerJ">
        <title>Extensive microbial diversity within the chicken gut microbiome revealed by metagenomics and culture.</title>
        <authorList>
            <person name="Gilroy R."/>
            <person name="Ravi A."/>
            <person name="Getino M."/>
            <person name="Pursley I."/>
            <person name="Horton D.L."/>
            <person name="Alikhan N.F."/>
            <person name="Baker D."/>
            <person name="Gharbi K."/>
            <person name="Hall N."/>
            <person name="Watson M."/>
            <person name="Adriaenssens E.M."/>
            <person name="Foster-Nyarko E."/>
            <person name="Jarju S."/>
            <person name="Secka A."/>
            <person name="Antonio M."/>
            <person name="Oren A."/>
            <person name="Chaudhuri R.R."/>
            <person name="La Ragione R."/>
            <person name="Hildebrand F."/>
            <person name="Pallen M.J."/>
        </authorList>
    </citation>
    <scope>NUCLEOTIDE SEQUENCE</scope>
    <source>
        <strain evidence="6">ChiBcec21-2208</strain>
    </source>
</reference>
<dbReference type="PANTHER" id="PTHR42794">
    <property type="entry name" value="HEMIN IMPORT ATP-BINDING PROTEIN HMUV"/>
    <property type="match status" value="1"/>
</dbReference>
<reference evidence="6" key="2">
    <citation type="submission" date="2021-09" db="EMBL/GenBank/DDBJ databases">
        <authorList>
            <person name="Gilroy R."/>
        </authorList>
    </citation>
    <scope>NUCLEOTIDE SEQUENCE</scope>
    <source>
        <strain evidence="6">ChiBcec21-2208</strain>
    </source>
</reference>
<dbReference type="Pfam" id="PF00005">
    <property type="entry name" value="ABC_tran"/>
    <property type="match status" value="1"/>
</dbReference>
<accession>A0A921IK50</accession>
<dbReference type="PANTHER" id="PTHR42794:SF1">
    <property type="entry name" value="HEMIN IMPORT ATP-BINDING PROTEIN HMUV"/>
    <property type="match status" value="1"/>
</dbReference>
<comment type="caution">
    <text evidence="6">The sequence shown here is derived from an EMBL/GenBank/DDBJ whole genome shotgun (WGS) entry which is preliminary data.</text>
</comment>
<dbReference type="CDD" id="cd03214">
    <property type="entry name" value="ABC_Iron-Siderophores_B12_Hemin"/>
    <property type="match status" value="1"/>
</dbReference>
<dbReference type="GO" id="GO:0016887">
    <property type="term" value="F:ATP hydrolysis activity"/>
    <property type="evidence" value="ECO:0007669"/>
    <property type="project" value="InterPro"/>
</dbReference>
<dbReference type="InterPro" id="IPR003593">
    <property type="entry name" value="AAA+_ATPase"/>
</dbReference>
<proteinExistence type="predicted"/>